<dbReference type="InterPro" id="IPR001296">
    <property type="entry name" value="Glyco_trans_1"/>
</dbReference>
<keyword evidence="3" id="KW-0808">Transferase</keyword>
<reference evidence="3 4" key="1">
    <citation type="submission" date="2016-01" db="EMBL/GenBank/DDBJ databases">
        <authorList>
            <person name="Brown R."/>
        </authorList>
    </citation>
    <scope>NUCLEOTIDE SEQUENCE [LARGE SCALE GENOMIC DNA]</scope>
    <source>
        <strain evidence="3">Sporomusa sphaeroides DSM 2875</strain>
    </source>
</reference>
<dbReference type="Pfam" id="PF00534">
    <property type="entry name" value="Glycos_transf_1"/>
    <property type="match status" value="1"/>
</dbReference>
<evidence type="ECO:0000259" key="1">
    <source>
        <dbReference type="Pfam" id="PF00534"/>
    </source>
</evidence>
<dbReference type="PANTHER" id="PTHR12526">
    <property type="entry name" value="GLYCOSYLTRANSFERASE"/>
    <property type="match status" value="1"/>
</dbReference>
<dbReference type="InterPro" id="IPR028098">
    <property type="entry name" value="Glyco_trans_4-like_N"/>
</dbReference>
<dbReference type="SUPFAM" id="SSF53756">
    <property type="entry name" value="UDP-Glycosyltransferase/glycogen phosphorylase"/>
    <property type="match status" value="1"/>
</dbReference>
<evidence type="ECO:0000313" key="4">
    <source>
        <dbReference type="Proteomes" id="UP000245702"/>
    </source>
</evidence>
<keyword evidence="3" id="KW-0328">Glycosyltransferase</keyword>
<feature type="domain" description="Glycosyltransferase subfamily 4-like N-terminal" evidence="2">
    <location>
        <begin position="35"/>
        <end position="162"/>
    </location>
</feature>
<dbReference type="EC" id="2.4.1.301" evidence="3"/>
<dbReference type="GO" id="GO:0016757">
    <property type="term" value="F:glycosyltransferase activity"/>
    <property type="evidence" value="ECO:0007669"/>
    <property type="project" value="UniProtKB-KW"/>
</dbReference>
<dbReference type="EMBL" id="FCOW01000013">
    <property type="protein sequence ID" value="CVK19941.1"/>
    <property type="molecule type" value="Genomic_DNA"/>
</dbReference>
<accession>A0ABM9W570</accession>
<dbReference type="Gene3D" id="3.40.50.2000">
    <property type="entry name" value="Glycogen Phosphorylase B"/>
    <property type="match status" value="2"/>
</dbReference>
<proteinExistence type="predicted"/>
<gene>
    <name evidence="3" type="primary">kanE</name>
    <name evidence="3" type="ORF">SSPH_02608</name>
</gene>
<organism evidence="3 4">
    <name type="scientific">Sporomusa sphaeroides DSM 2875</name>
    <dbReference type="NCBI Taxonomy" id="1337886"/>
    <lineage>
        <taxon>Bacteria</taxon>
        <taxon>Bacillati</taxon>
        <taxon>Bacillota</taxon>
        <taxon>Negativicutes</taxon>
        <taxon>Selenomonadales</taxon>
        <taxon>Sporomusaceae</taxon>
        <taxon>Sporomusa</taxon>
    </lineage>
</organism>
<protein>
    <submittedName>
        <fullName evidence="3">Alpha-D-kanosaminyltransferase</fullName>
        <ecNumber evidence="3">2.4.1.301</ecNumber>
    </submittedName>
</protein>
<keyword evidence="4" id="KW-1185">Reference proteome</keyword>
<dbReference type="Pfam" id="PF13439">
    <property type="entry name" value="Glyco_transf_4"/>
    <property type="match status" value="1"/>
</dbReference>
<dbReference type="CDD" id="cd03801">
    <property type="entry name" value="GT4_PimA-like"/>
    <property type="match status" value="1"/>
</dbReference>
<evidence type="ECO:0000313" key="3">
    <source>
        <dbReference type="EMBL" id="CVK19941.1"/>
    </source>
</evidence>
<comment type="caution">
    <text evidence="3">The sequence shown here is derived from an EMBL/GenBank/DDBJ whole genome shotgun (WGS) entry which is preliminary data.</text>
</comment>
<sequence>MQINVLHMAHLAIRYGAEKQLLDYLTLAKSTSSEIRHHVCALRISKPIYEELNSLGIPVITTRLWPWNIFSFLNFAKKHDIHILHVHNQLRFPLRSRILPKLAGVPLIIEHEHGMVWNTSSTQLIKWTNKLVNANICNSHAAKIMLERKCNIDAKVIYNGIPLPPEQTEAPAQLKTELGLSETTAIVGFVGRLNNPKGAEAFIRMIPKVIQAVPHTAFIVIGDGPMRSSLETEAKVLGINDQIYFLGYQKNAYHLMKQLDVVVVPSFREAFGNVAIEAALAKKPVIASNVDGIAETVIDGKTGFLVDCTEPIQRQKGTNSLPKAVVDGRTKELRSPKLPNTEILAEKVIHCLQTPELAVTLGNNAYARAVQEFSLERYCKDLDNFYRELTHYK</sequence>
<feature type="domain" description="Glycosyl transferase family 1" evidence="1">
    <location>
        <begin position="176"/>
        <end position="311"/>
    </location>
</feature>
<dbReference type="Proteomes" id="UP000245702">
    <property type="component" value="Unassembled WGS sequence"/>
</dbReference>
<dbReference type="RefSeq" id="WP_075757169.1">
    <property type="nucleotide sequence ID" value="NZ_CP146991.1"/>
</dbReference>
<evidence type="ECO:0000259" key="2">
    <source>
        <dbReference type="Pfam" id="PF13439"/>
    </source>
</evidence>
<name>A0ABM9W570_9FIRM</name>